<dbReference type="Proteomes" id="UP000589896">
    <property type="component" value="Unassembled WGS sequence"/>
</dbReference>
<comment type="caution">
    <text evidence="1">The sequence shown here is derived from an EMBL/GenBank/DDBJ whole genome shotgun (WGS) entry which is preliminary data.</text>
</comment>
<reference evidence="1 2" key="1">
    <citation type="submission" date="2020-07" db="EMBL/GenBank/DDBJ databases">
        <title>isolation of Luteimonas sp. SJ-16.</title>
        <authorList>
            <person name="Huang X.-X."/>
            <person name="Xu L."/>
            <person name="Sun J.-Q."/>
        </authorList>
    </citation>
    <scope>NUCLEOTIDE SEQUENCE [LARGE SCALE GENOMIC DNA]</scope>
    <source>
        <strain evidence="1 2">SJ-16</strain>
    </source>
</reference>
<accession>A0A7Z0QPL3</accession>
<dbReference type="EMBL" id="JACCJZ010000010">
    <property type="protein sequence ID" value="NYZ61859.1"/>
    <property type="molecule type" value="Genomic_DNA"/>
</dbReference>
<dbReference type="Pfam" id="PF18928">
    <property type="entry name" value="DUF5677"/>
    <property type="match status" value="1"/>
</dbReference>
<dbReference type="RefSeq" id="WP_180543883.1">
    <property type="nucleotide sequence ID" value="NZ_JACCJZ010000010.1"/>
</dbReference>
<gene>
    <name evidence="1" type="ORF">H0E82_03640</name>
</gene>
<proteinExistence type="predicted"/>
<organism evidence="1 2">
    <name type="scientific">Luteimonas deserti</name>
    <dbReference type="NCBI Taxonomy" id="2752306"/>
    <lineage>
        <taxon>Bacteria</taxon>
        <taxon>Pseudomonadati</taxon>
        <taxon>Pseudomonadota</taxon>
        <taxon>Gammaproteobacteria</taxon>
        <taxon>Lysobacterales</taxon>
        <taxon>Lysobacteraceae</taxon>
        <taxon>Luteimonas</taxon>
    </lineage>
</organism>
<protein>
    <submittedName>
        <fullName evidence="1">Uncharacterized protein</fullName>
    </submittedName>
</protein>
<evidence type="ECO:0000313" key="2">
    <source>
        <dbReference type="Proteomes" id="UP000589896"/>
    </source>
</evidence>
<sequence>MESNVEAIAKDLMLRSGAMSAGASIDAKDTLHPEIDAFVRESLKAGSQLMASCASLAVGPNELAVNVLVRSIIELSLKVHWATLSSDNAKHLLALSTEQIKTIFRANAQTGIAKIVDRQGNDFTAEFLASGRAERGQKQVSLEVMAQQSGLHGIYNLFYRFQSMHSHGNSVSGSSALTTPSTLGVVGVFSILLGHLGVRWLVHRSRPDNEEIRLLLGLGANGDNGVRFI</sequence>
<name>A0A7Z0QPL3_9GAMM</name>
<keyword evidence="2" id="KW-1185">Reference proteome</keyword>
<dbReference type="InterPro" id="IPR043733">
    <property type="entry name" value="DUF5677"/>
</dbReference>
<evidence type="ECO:0000313" key="1">
    <source>
        <dbReference type="EMBL" id="NYZ61859.1"/>
    </source>
</evidence>
<dbReference type="AlphaFoldDB" id="A0A7Z0QPL3"/>